<dbReference type="GeneID" id="28986670"/>
<dbReference type="STRING" id="879819.A0A0J0XHC9"/>
<sequence>MRLDLIFSTLAFSATAFALPTETKGSALAFEALGAIGLQDISPRSDLTRRDDTGRCRWGRRPESLGLPHESNGCGSKSTHWVPEMWYGSCCDAHDACYADCGQSKRACDDAFIVCMQRNCHDQVGGLGHGEELQNCIGASAIYWASVRLLGGRAFSDATDKYCRCV</sequence>
<dbReference type="GO" id="GO:0005576">
    <property type="term" value="C:extracellular region"/>
    <property type="evidence" value="ECO:0007669"/>
    <property type="project" value="InterPro"/>
</dbReference>
<dbReference type="InterPro" id="IPR010711">
    <property type="entry name" value="PLA2G12"/>
</dbReference>
<feature type="signal peptide" evidence="1">
    <location>
        <begin position="1"/>
        <end position="18"/>
    </location>
</feature>
<dbReference type="RefSeq" id="XP_018277021.1">
    <property type="nucleotide sequence ID" value="XM_018426067.1"/>
</dbReference>
<accession>A0A0J0XHC9</accession>
<dbReference type="GO" id="GO:0016042">
    <property type="term" value="P:lipid catabolic process"/>
    <property type="evidence" value="ECO:0007669"/>
    <property type="project" value="InterPro"/>
</dbReference>
<proteinExistence type="predicted"/>
<evidence type="ECO:0000256" key="1">
    <source>
        <dbReference type="SAM" id="SignalP"/>
    </source>
</evidence>
<dbReference type="PANTHER" id="PTHR12824">
    <property type="entry name" value="GROUP XII SECRETORY PHOSPHOLIPASE A2 FAMILY MEMBER"/>
    <property type="match status" value="1"/>
</dbReference>
<dbReference type="Gene3D" id="1.20.90.10">
    <property type="entry name" value="Phospholipase A2 domain"/>
    <property type="match status" value="1"/>
</dbReference>
<name>A0A0J0XHC9_9TREE</name>
<reference evidence="2 3" key="1">
    <citation type="submission" date="2015-03" db="EMBL/GenBank/DDBJ databases">
        <title>Genomics and transcriptomics of the oil-accumulating basidiomycete yeast T. oleaginosus allow insights into substrate utilization and the diverse evolutionary trajectories of mating systems in fungi.</title>
        <authorList>
            <consortium name="DOE Joint Genome Institute"/>
            <person name="Kourist R."/>
            <person name="Kracht O."/>
            <person name="Bracharz F."/>
            <person name="Lipzen A."/>
            <person name="Nolan M."/>
            <person name="Ohm R."/>
            <person name="Grigoriev I."/>
            <person name="Sun S."/>
            <person name="Heitman J."/>
            <person name="Bruck T."/>
            <person name="Nowrousian M."/>
        </authorList>
    </citation>
    <scope>NUCLEOTIDE SEQUENCE [LARGE SCALE GENOMIC DNA]</scope>
    <source>
        <strain evidence="2 3">IBC0246</strain>
    </source>
</reference>
<dbReference type="GO" id="GO:0050482">
    <property type="term" value="P:arachidonate secretion"/>
    <property type="evidence" value="ECO:0007669"/>
    <property type="project" value="InterPro"/>
</dbReference>
<dbReference type="GO" id="GO:0006644">
    <property type="term" value="P:phospholipid metabolic process"/>
    <property type="evidence" value="ECO:0007669"/>
    <property type="project" value="InterPro"/>
</dbReference>
<dbReference type="Pfam" id="PF06951">
    <property type="entry name" value="PLA2G12"/>
    <property type="match status" value="1"/>
</dbReference>
<dbReference type="SUPFAM" id="SSF48619">
    <property type="entry name" value="Phospholipase A2, PLA2"/>
    <property type="match status" value="1"/>
</dbReference>
<dbReference type="EMBL" id="KQ087233">
    <property type="protein sequence ID" value="KLT40530.1"/>
    <property type="molecule type" value="Genomic_DNA"/>
</dbReference>
<dbReference type="AlphaFoldDB" id="A0A0J0XHC9"/>
<dbReference type="Proteomes" id="UP000053611">
    <property type="component" value="Unassembled WGS sequence"/>
</dbReference>
<dbReference type="GO" id="GO:0005509">
    <property type="term" value="F:calcium ion binding"/>
    <property type="evidence" value="ECO:0007669"/>
    <property type="project" value="InterPro"/>
</dbReference>
<feature type="chain" id="PRO_5005245326" description="Phospholipase A2" evidence="1">
    <location>
        <begin position="19"/>
        <end position="166"/>
    </location>
</feature>
<keyword evidence="1" id="KW-0732">Signal</keyword>
<keyword evidence="3" id="KW-1185">Reference proteome</keyword>
<evidence type="ECO:0000313" key="2">
    <source>
        <dbReference type="EMBL" id="KLT40530.1"/>
    </source>
</evidence>
<gene>
    <name evidence="2" type="ORF">CC85DRAFT_313261</name>
</gene>
<evidence type="ECO:0000313" key="3">
    <source>
        <dbReference type="Proteomes" id="UP000053611"/>
    </source>
</evidence>
<organism evidence="2 3">
    <name type="scientific">Cutaneotrichosporon oleaginosum</name>
    <dbReference type="NCBI Taxonomy" id="879819"/>
    <lineage>
        <taxon>Eukaryota</taxon>
        <taxon>Fungi</taxon>
        <taxon>Dikarya</taxon>
        <taxon>Basidiomycota</taxon>
        <taxon>Agaricomycotina</taxon>
        <taxon>Tremellomycetes</taxon>
        <taxon>Trichosporonales</taxon>
        <taxon>Trichosporonaceae</taxon>
        <taxon>Cutaneotrichosporon</taxon>
    </lineage>
</organism>
<protein>
    <recommendedName>
        <fullName evidence="4">Phospholipase A2</fullName>
    </recommendedName>
</protein>
<dbReference type="InterPro" id="IPR036444">
    <property type="entry name" value="PLipase_A2_dom_sf"/>
</dbReference>
<dbReference type="GO" id="GO:0004623">
    <property type="term" value="F:phospholipase A2 activity"/>
    <property type="evidence" value="ECO:0007669"/>
    <property type="project" value="InterPro"/>
</dbReference>
<evidence type="ECO:0008006" key="4">
    <source>
        <dbReference type="Google" id="ProtNLM"/>
    </source>
</evidence>
<dbReference type="PANTHER" id="PTHR12824:SF8">
    <property type="entry name" value="GXIVSPLA2, ISOFORM A"/>
    <property type="match status" value="1"/>
</dbReference>